<feature type="domain" description="DUF4817" evidence="1">
    <location>
        <begin position="64"/>
        <end position="118"/>
    </location>
</feature>
<dbReference type="AlphaFoldDB" id="A0A6P8WWY2"/>
<proteinExistence type="predicted"/>
<reference evidence="3" key="1">
    <citation type="submission" date="2025-08" db="UniProtKB">
        <authorList>
            <consortium name="RefSeq"/>
        </authorList>
    </citation>
    <scope>IDENTIFICATION</scope>
    <source>
        <strain evidence="3">15112-1751.03</strain>
        <tissue evidence="3">Whole Adult</tissue>
    </source>
</reference>
<name>A0A6P8WWY2_DROAB</name>
<evidence type="ECO:0000313" key="3">
    <source>
        <dbReference type="RefSeq" id="XP_034108216.2"/>
    </source>
</evidence>
<keyword evidence="2" id="KW-1185">Reference proteome</keyword>
<evidence type="ECO:0000259" key="1">
    <source>
        <dbReference type="Pfam" id="PF16087"/>
    </source>
</evidence>
<organism evidence="2 3">
    <name type="scientific">Drosophila albomicans</name>
    <name type="common">Fruit fly</name>
    <dbReference type="NCBI Taxonomy" id="7291"/>
    <lineage>
        <taxon>Eukaryota</taxon>
        <taxon>Metazoa</taxon>
        <taxon>Ecdysozoa</taxon>
        <taxon>Arthropoda</taxon>
        <taxon>Hexapoda</taxon>
        <taxon>Insecta</taxon>
        <taxon>Pterygota</taxon>
        <taxon>Neoptera</taxon>
        <taxon>Endopterygota</taxon>
        <taxon>Diptera</taxon>
        <taxon>Brachycera</taxon>
        <taxon>Muscomorpha</taxon>
        <taxon>Ephydroidea</taxon>
        <taxon>Drosophilidae</taxon>
        <taxon>Drosophila</taxon>
    </lineage>
</organism>
<dbReference type="InterPro" id="IPR032135">
    <property type="entry name" value="DUF4817"/>
</dbReference>
<dbReference type="Proteomes" id="UP000515160">
    <property type="component" value="Chromosome 3"/>
</dbReference>
<gene>
    <name evidence="3" type="primary">LOC117570583</name>
</gene>
<dbReference type="RefSeq" id="XP_034108216.2">
    <property type="nucleotide sequence ID" value="XM_034252325.2"/>
</dbReference>
<dbReference type="Pfam" id="PF16087">
    <property type="entry name" value="DUF4817"/>
    <property type="match status" value="1"/>
</dbReference>
<dbReference type="GeneID" id="117570583"/>
<sequence>MLYLENAYDAADDQLNFCIIHISRLFYVTHAPEIPLCLSFQCFFFIYWDFWDSFLHSVAMDQWTGVHRAFIIRAYYRNNDSISSAQRMFKKHFSIYQVPPTNVIKSWLRHFECTGSSQGGSCISRSSIPQIFCTICNQCLSNEKNFNSSVK</sequence>
<evidence type="ECO:0000313" key="2">
    <source>
        <dbReference type="Proteomes" id="UP000515160"/>
    </source>
</evidence>
<protein>
    <submittedName>
        <fullName evidence="3">Uncharacterized protein LOC117570583</fullName>
    </submittedName>
</protein>
<accession>A0A6P8WWY2</accession>
<dbReference type="OrthoDB" id="9971063at2759"/>